<sequence>MTFTNGRLKKTVSKDVFTLTVYNHEPIICFYWHLYVMNHQSKYHYH</sequence>
<gene>
    <name evidence="1" type="ORF">Zm00014a_027355</name>
</gene>
<dbReference type="Proteomes" id="UP000251960">
    <property type="component" value="Chromosome 2"/>
</dbReference>
<dbReference type="EMBL" id="NCVQ01000003">
    <property type="protein sequence ID" value="PWZ38277.1"/>
    <property type="molecule type" value="Genomic_DNA"/>
</dbReference>
<comment type="caution">
    <text evidence="1">The sequence shown here is derived from an EMBL/GenBank/DDBJ whole genome shotgun (WGS) entry which is preliminary data.</text>
</comment>
<evidence type="ECO:0000313" key="2">
    <source>
        <dbReference type="Proteomes" id="UP000251960"/>
    </source>
</evidence>
<protein>
    <submittedName>
        <fullName evidence="1">Uncharacterized protein</fullName>
    </submittedName>
</protein>
<evidence type="ECO:0000313" key="1">
    <source>
        <dbReference type="EMBL" id="PWZ38277.1"/>
    </source>
</evidence>
<proteinExistence type="predicted"/>
<name>A0A3L6FTS1_MAIZE</name>
<organism evidence="1 2">
    <name type="scientific">Zea mays</name>
    <name type="common">Maize</name>
    <dbReference type="NCBI Taxonomy" id="4577"/>
    <lineage>
        <taxon>Eukaryota</taxon>
        <taxon>Viridiplantae</taxon>
        <taxon>Streptophyta</taxon>
        <taxon>Embryophyta</taxon>
        <taxon>Tracheophyta</taxon>
        <taxon>Spermatophyta</taxon>
        <taxon>Magnoliopsida</taxon>
        <taxon>Liliopsida</taxon>
        <taxon>Poales</taxon>
        <taxon>Poaceae</taxon>
        <taxon>PACMAD clade</taxon>
        <taxon>Panicoideae</taxon>
        <taxon>Andropogonodae</taxon>
        <taxon>Andropogoneae</taxon>
        <taxon>Tripsacinae</taxon>
        <taxon>Zea</taxon>
    </lineage>
</organism>
<reference evidence="1 2" key="1">
    <citation type="journal article" date="2018" name="Nat. Genet.">
        <title>Extensive intraspecific gene order and gene structural variations between Mo17 and other maize genomes.</title>
        <authorList>
            <person name="Sun S."/>
            <person name="Zhou Y."/>
            <person name="Chen J."/>
            <person name="Shi J."/>
            <person name="Zhao H."/>
            <person name="Zhao H."/>
            <person name="Song W."/>
            <person name="Zhang M."/>
            <person name="Cui Y."/>
            <person name="Dong X."/>
            <person name="Liu H."/>
            <person name="Ma X."/>
            <person name="Jiao Y."/>
            <person name="Wang B."/>
            <person name="Wei X."/>
            <person name="Stein J.C."/>
            <person name="Glaubitz J.C."/>
            <person name="Lu F."/>
            <person name="Yu G."/>
            <person name="Liang C."/>
            <person name="Fengler K."/>
            <person name="Li B."/>
            <person name="Rafalski A."/>
            <person name="Schnable P.S."/>
            <person name="Ware D.H."/>
            <person name="Buckler E.S."/>
            <person name="Lai J."/>
        </authorList>
    </citation>
    <scope>NUCLEOTIDE SEQUENCE [LARGE SCALE GENOMIC DNA]</scope>
    <source>
        <strain evidence="2">cv. Missouri 17</strain>
        <tissue evidence="1">Seedling</tissue>
    </source>
</reference>
<accession>A0A3L6FTS1</accession>
<dbReference type="AlphaFoldDB" id="A0A3L6FTS1"/>